<dbReference type="GO" id="GO:0006015">
    <property type="term" value="P:5-phosphoribose 1-diphosphate biosynthetic process"/>
    <property type="evidence" value="ECO:0007669"/>
    <property type="project" value="UniProtKB-UniRule"/>
</dbReference>
<evidence type="ECO:0000256" key="6">
    <source>
        <dbReference type="HAMAP-Rule" id="MF_00836"/>
    </source>
</evidence>
<dbReference type="InterPro" id="IPR027417">
    <property type="entry name" value="P-loop_NTPase"/>
</dbReference>
<evidence type="ECO:0000256" key="3">
    <source>
        <dbReference type="ARBA" id="ARBA00022679"/>
    </source>
</evidence>
<dbReference type="HAMAP" id="MF_00836">
    <property type="entry name" value="PhnN"/>
    <property type="match status" value="1"/>
</dbReference>
<keyword evidence="3 6" id="KW-0808">Transferase</keyword>
<evidence type="ECO:0000259" key="7">
    <source>
        <dbReference type="SMART" id="SM00072"/>
    </source>
</evidence>
<dbReference type="NCBIfam" id="TIGR02322">
    <property type="entry name" value="phosphon_PhnN"/>
    <property type="match status" value="1"/>
</dbReference>
<evidence type="ECO:0000313" key="8">
    <source>
        <dbReference type="EMBL" id="TDP82481.1"/>
    </source>
</evidence>
<keyword evidence="4 6" id="KW-0547">Nucleotide-binding</keyword>
<dbReference type="GO" id="GO:0005524">
    <property type="term" value="F:ATP binding"/>
    <property type="evidence" value="ECO:0007669"/>
    <property type="project" value="UniProtKB-KW"/>
</dbReference>
<dbReference type="GO" id="GO:0019634">
    <property type="term" value="P:organic phosphonate metabolic process"/>
    <property type="evidence" value="ECO:0007669"/>
    <property type="project" value="UniProtKB-UniRule"/>
</dbReference>
<organism evidence="8 9">
    <name type="scientific">Oharaeibacter diazotrophicus</name>
    <dbReference type="NCBI Taxonomy" id="1920512"/>
    <lineage>
        <taxon>Bacteria</taxon>
        <taxon>Pseudomonadati</taxon>
        <taxon>Pseudomonadota</taxon>
        <taxon>Alphaproteobacteria</taxon>
        <taxon>Hyphomicrobiales</taxon>
        <taxon>Pleomorphomonadaceae</taxon>
        <taxon>Oharaeibacter</taxon>
    </lineage>
</organism>
<reference evidence="8 9" key="1">
    <citation type="submission" date="2019-03" db="EMBL/GenBank/DDBJ databases">
        <title>Genomic Encyclopedia of Type Strains, Phase IV (KMG-IV): sequencing the most valuable type-strain genomes for metagenomic binning, comparative biology and taxonomic classification.</title>
        <authorList>
            <person name="Goeker M."/>
        </authorList>
    </citation>
    <scope>NUCLEOTIDE SEQUENCE [LARGE SCALE GENOMIC DNA]</scope>
    <source>
        <strain evidence="8 9">DSM 102969</strain>
    </source>
</reference>
<dbReference type="SMART" id="SM00072">
    <property type="entry name" value="GuKc"/>
    <property type="match status" value="1"/>
</dbReference>
<comment type="function">
    <text evidence="6">Catalyzes the phosphorylation of ribose 1,5-bisphosphate to 5-phospho-D-ribosyl alpha-1-diphosphate (PRPP).</text>
</comment>
<dbReference type="PANTHER" id="PTHR23117:SF8">
    <property type="entry name" value="RIBOSE 1,5-BISPHOSPHATE PHOSPHOKINASE PHNN"/>
    <property type="match status" value="1"/>
</dbReference>
<dbReference type="GO" id="GO:0005829">
    <property type="term" value="C:cytosol"/>
    <property type="evidence" value="ECO:0007669"/>
    <property type="project" value="TreeGrafter"/>
</dbReference>
<dbReference type="PANTHER" id="PTHR23117">
    <property type="entry name" value="GUANYLATE KINASE-RELATED"/>
    <property type="match status" value="1"/>
</dbReference>
<dbReference type="Proteomes" id="UP000294547">
    <property type="component" value="Unassembled WGS sequence"/>
</dbReference>
<comment type="catalytic activity">
    <reaction evidence="1 6">
        <text>alpha-D-ribose 1,5-bisphosphate + ATP = 5-phospho-alpha-D-ribose 1-diphosphate + ADP</text>
        <dbReference type="Rhea" id="RHEA:20109"/>
        <dbReference type="ChEBI" id="CHEBI:30616"/>
        <dbReference type="ChEBI" id="CHEBI:58017"/>
        <dbReference type="ChEBI" id="CHEBI:68688"/>
        <dbReference type="ChEBI" id="CHEBI:456216"/>
        <dbReference type="EC" id="2.7.4.23"/>
    </reaction>
</comment>
<feature type="domain" description="Guanylate kinase/L-type calcium channel beta subunit" evidence="7">
    <location>
        <begin position="2"/>
        <end position="180"/>
    </location>
</feature>
<dbReference type="InterPro" id="IPR008145">
    <property type="entry name" value="GK/Ca_channel_bsu"/>
</dbReference>
<dbReference type="EC" id="2.7.4.23" evidence="6"/>
<comment type="caution">
    <text evidence="8">The sequence shown here is derived from an EMBL/GenBank/DDBJ whole genome shotgun (WGS) entry which is preliminary data.</text>
</comment>
<gene>
    <name evidence="6" type="primary">phnN</name>
    <name evidence="8" type="ORF">EDD54_3750</name>
</gene>
<evidence type="ECO:0000256" key="2">
    <source>
        <dbReference type="ARBA" id="ARBA00005069"/>
    </source>
</evidence>
<comment type="similarity">
    <text evidence="6">Belongs to the ribose 1,5-bisphosphokinase family.</text>
</comment>
<evidence type="ECO:0000256" key="5">
    <source>
        <dbReference type="ARBA" id="ARBA00022840"/>
    </source>
</evidence>
<protein>
    <recommendedName>
        <fullName evidence="6">Ribose 1,5-bisphosphate phosphokinase PhnN</fullName>
        <ecNumber evidence="6">2.7.4.23</ecNumber>
    </recommendedName>
    <alternativeName>
        <fullName evidence="6">Ribose 1,5-bisphosphokinase</fullName>
    </alternativeName>
</protein>
<dbReference type="GO" id="GO:0033863">
    <property type="term" value="F:ribose 1,5-bisphosphate phosphokinase activity"/>
    <property type="evidence" value="ECO:0007669"/>
    <property type="project" value="UniProtKB-UniRule"/>
</dbReference>
<dbReference type="AlphaFoldDB" id="A0A4R6R8V9"/>
<keyword evidence="5 6" id="KW-0067">ATP-binding</keyword>
<evidence type="ECO:0000313" key="9">
    <source>
        <dbReference type="Proteomes" id="UP000294547"/>
    </source>
</evidence>
<accession>A0A4R6R8V9</accession>
<comment type="pathway">
    <text evidence="2 6">Metabolic intermediate biosynthesis; 5-phospho-alpha-D-ribose 1-diphosphate biosynthesis; 5-phospho-alpha-D-ribose 1-diphosphate from D-ribose 5-phosphate (route II): step 3/3.</text>
</comment>
<dbReference type="EMBL" id="SNXY01000010">
    <property type="protein sequence ID" value="TDP82481.1"/>
    <property type="molecule type" value="Genomic_DNA"/>
</dbReference>
<evidence type="ECO:0000256" key="1">
    <source>
        <dbReference type="ARBA" id="ARBA00000373"/>
    </source>
</evidence>
<keyword evidence="9" id="KW-1185">Reference proteome</keyword>
<dbReference type="UniPathway" id="UPA00087">
    <property type="reaction ID" value="UER00175"/>
</dbReference>
<dbReference type="SUPFAM" id="SSF52540">
    <property type="entry name" value="P-loop containing nucleoside triphosphate hydrolases"/>
    <property type="match status" value="1"/>
</dbReference>
<sequence length="189" mass="19191">MTGRFVAVVGPSGAGKDTLIAAARSRLAGDDRVVFVRRVVSRADGGNEDHDTLDAACFPAAIAAGAFALHWGAHGLFYGIPARAVADVAAGRIVVANLSRGALDRARAVFPALTVVAVTCPTAVLRARLAARGREDSDAIERRLAAAAVPVRGDDVVAVDNGGRLDDAVDAFVAAILATAPAETVAGAQ</sequence>
<dbReference type="InterPro" id="IPR012699">
    <property type="entry name" value="PhnN"/>
</dbReference>
<dbReference type="Gene3D" id="3.40.50.300">
    <property type="entry name" value="P-loop containing nucleotide triphosphate hydrolases"/>
    <property type="match status" value="1"/>
</dbReference>
<proteinExistence type="inferred from homology"/>
<keyword evidence="8" id="KW-0418">Kinase</keyword>
<name>A0A4R6R8V9_9HYPH</name>
<evidence type="ECO:0000256" key="4">
    <source>
        <dbReference type="ARBA" id="ARBA00022741"/>
    </source>
</evidence>
<dbReference type="RefSeq" id="WP_245515821.1">
    <property type="nucleotide sequence ID" value="NZ_BSPM01000007.1"/>
</dbReference>
<feature type="binding site" evidence="6">
    <location>
        <begin position="10"/>
        <end position="17"/>
    </location>
    <ligand>
        <name>ATP</name>
        <dbReference type="ChEBI" id="CHEBI:30616"/>
    </ligand>
</feature>